<dbReference type="PANTHER" id="PTHR43981:SF2">
    <property type="entry name" value="ENOYL-[ACYL-CARRIER-PROTEIN] REDUCTASE, MITOCHONDRIAL"/>
    <property type="match status" value="1"/>
</dbReference>
<organism evidence="13 14">
    <name type="scientific">Ceratobasidium theobromae</name>
    <dbReference type="NCBI Taxonomy" id="1582974"/>
    <lineage>
        <taxon>Eukaryota</taxon>
        <taxon>Fungi</taxon>
        <taxon>Dikarya</taxon>
        <taxon>Basidiomycota</taxon>
        <taxon>Agaricomycotina</taxon>
        <taxon>Agaricomycetes</taxon>
        <taxon>Cantharellales</taxon>
        <taxon>Ceratobasidiaceae</taxon>
        <taxon>Ceratobasidium</taxon>
    </lineage>
</organism>
<dbReference type="GO" id="GO:0141148">
    <property type="term" value="F:enoyl-[acyl-carrier-protein] reductase (NADPH) activity"/>
    <property type="evidence" value="ECO:0007669"/>
    <property type="project" value="UniProtKB-EC"/>
</dbReference>
<sequence length="762" mass="82863">MQSSQMSSDVTLGRKEEPGSPKVSDPEKATAVVSDIPDGGLGAWLTVAGSWLVMFCTFGYLNAFGVFEDYYARVYMTNKVGFDVSRGLGGVNSIVPAVHAGTKRSLFSNSIRIDVFKKGLLSGKLFDLGYFHWTVGFGSMLYVFCLFMLSLAKENQYYQVFLPQAIGLGIGQGLLFAPSIGVISHHFARRRSFAMGIVLTGSSAGGLVFPIMLNKVFEKSGFGWGSRATGFLVLGCLLMANLLMRTRLPPKSKAQSPPPDVKGIVTDVVFQLTVAGAFLVMLGIWFPIFYIQVSLPTSARHTINVSFKLFAVRHNLDGTLAFYSLTILNAASMFGRTIPNFMADKYGVYNVVIPHAAIAGALVFAMFGVTSSGALIAFSILYGFFSGAFVSLIPPMFAALARHVHEVGIRLGLAFVVIGVATLVGSPISGALLTEQQLWYRPIIFSSVVVLSGCCFLFAARRLHAQRKGHSRLKLRSGLEFVRCFSWASRRAVVYSANGDPAQVLSVKRIPPLSDYVPPGHVGIRFLVSPINPADLNVIQGVYPSKPEVRHDLGTQNPFFIGGNEGVAQVERLGDGVDDLSIGDWVIMIKPQSGTWISHTYANVKDVLLVDKRVGEAGAATMTINPPTAWGMLTEFRSLLAGDFLVQNGANSAVGQAVIQIAAARDLRTINVIRDRPNLDRLKEYLISLGATHVITDQELADAVTRTKVEEWTRGKNKARTELCGREIYLRPRQISRAKRGVGIIRSNGHGAPVFGHEFTHI</sequence>
<evidence type="ECO:0000313" key="13">
    <source>
        <dbReference type="EMBL" id="KAB5590888.1"/>
    </source>
</evidence>
<keyword evidence="3" id="KW-0276">Fatty acid metabolism</keyword>
<comment type="catalytic activity">
    <reaction evidence="9">
        <text>a 2,3-saturated acyl-[ACP] + NADP(+) = a (2E)-enoyl-[ACP] + NADPH + H(+)</text>
        <dbReference type="Rhea" id="RHEA:22564"/>
        <dbReference type="Rhea" id="RHEA-COMP:9925"/>
        <dbReference type="Rhea" id="RHEA-COMP:9926"/>
        <dbReference type="ChEBI" id="CHEBI:15378"/>
        <dbReference type="ChEBI" id="CHEBI:57783"/>
        <dbReference type="ChEBI" id="CHEBI:58349"/>
        <dbReference type="ChEBI" id="CHEBI:78784"/>
        <dbReference type="ChEBI" id="CHEBI:78785"/>
        <dbReference type="EC" id="1.3.1.104"/>
    </reaction>
</comment>
<feature type="transmembrane region" description="Helical" evidence="11">
    <location>
        <begin position="264"/>
        <end position="288"/>
    </location>
</feature>
<dbReference type="PANTHER" id="PTHR43981">
    <property type="entry name" value="ENOYL-[ACYL-CARRIER-PROTEIN] REDUCTASE, MITOCHONDRIAL"/>
    <property type="match status" value="1"/>
</dbReference>
<keyword evidence="4" id="KW-0521">NADP</keyword>
<accession>A0A5N5QHD4</accession>
<dbReference type="OrthoDB" id="6499973at2759"/>
<name>A0A5N5QHD4_9AGAM</name>
<evidence type="ECO:0000256" key="5">
    <source>
        <dbReference type="ARBA" id="ARBA00023002"/>
    </source>
</evidence>
<evidence type="ECO:0000256" key="3">
    <source>
        <dbReference type="ARBA" id="ARBA00022832"/>
    </source>
</evidence>
<reference evidence="13 14" key="1">
    <citation type="journal article" date="2019" name="Fungal Biol. Biotechnol.">
        <title>Draft genome sequence of fastidious pathogen Ceratobasidium theobromae, which causes vascular-streak dieback in Theobroma cacao.</title>
        <authorList>
            <person name="Ali S.S."/>
            <person name="Asman A."/>
            <person name="Shao J."/>
            <person name="Firmansyah A.P."/>
            <person name="Susilo A.W."/>
            <person name="Rosmana A."/>
            <person name="McMahon P."/>
            <person name="Junaid M."/>
            <person name="Guest D."/>
            <person name="Kheng T.Y."/>
            <person name="Meinhardt L.W."/>
            <person name="Bailey B.A."/>
        </authorList>
    </citation>
    <scope>NUCLEOTIDE SEQUENCE [LARGE SCALE GENOMIC DNA]</scope>
    <source>
        <strain evidence="13 14">CT2</strain>
    </source>
</reference>
<feature type="transmembrane region" description="Helical" evidence="11">
    <location>
        <begin position="318"/>
        <end position="335"/>
    </location>
</feature>
<keyword evidence="11" id="KW-0472">Membrane</keyword>
<gene>
    <name evidence="13" type="ORF">CTheo_5671</name>
</gene>
<keyword evidence="2" id="KW-0444">Lipid biosynthesis</keyword>
<dbReference type="AlphaFoldDB" id="A0A5N5QHD4"/>
<evidence type="ECO:0000256" key="1">
    <source>
        <dbReference type="ARBA" id="ARBA00004141"/>
    </source>
</evidence>
<evidence type="ECO:0000256" key="7">
    <source>
        <dbReference type="ARBA" id="ARBA00023160"/>
    </source>
</evidence>
<evidence type="ECO:0000313" key="14">
    <source>
        <dbReference type="Proteomes" id="UP000383932"/>
    </source>
</evidence>
<evidence type="ECO:0000256" key="11">
    <source>
        <dbReference type="SAM" id="Phobius"/>
    </source>
</evidence>
<protein>
    <recommendedName>
        <fullName evidence="8">enoyl-[acyl-carrier-protein] reductase</fullName>
        <ecNumber evidence="8">1.3.1.104</ecNumber>
    </recommendedName>
</protein>
<feature type="compositionally biased region" description="Basic and acidic residues" evidence="10">
    <location>
        <begin position="12"/>
        <end position="28"/>
    </location>
</feature>
<dbReference type="Pfam" id="PF07690">
    <property type="entry name" value="MFS_1"/>
    <property type="match status" value="1"/>
</dbReference>
<dbReference type="InterPro" id="IPR013154">
    <property type="entry name" value="ADH-like_N"/>
</dbReference>
<feature type="transmembrane region" description="Helical" evidence="11">
    <location>
        <begin position="347"/>
        <end position="369"/>
    </location>
</feature>
<dbReference type="InterPro" id="IPR011032">
    <property type="entry name" value="GroES-like_sf"/>
</dbReference>
<feature type="transmembrane region" description="Helical" evidence="11">
    <location>
        <begin position="128"/>
        <end position="149"/>
    </location>
</feature>
<keyword evidence="6" id="KW-0443">Lipid metabolism</keyword>
<evidence type="ECO:0000256" key="4">
    <source>
        <dbReference type="ARBA" id="ARBA00022857"/>
    </source>
</evidence>
<dbReference type="GO" id="GO:0005739">
    <property type="term" value="C:mitochondrion"/>
    <property type="evidence" value="ECO:0007669"/>
    <property type="project" value="TreeGrafter"/>
</dbReference>
<feature type="transmembrane region" description="Helical" evidence="11">
    <location>
        <begin position="375"/>
        <end position="399"/>
    </location>
</feature>
<keyword evidence="5" id="KW-0560">Oxidoreductase</keyword>
<feature type="transmembrane region" description="Helical" evidence="11">
    <location>
        <begin position="43"/>
        <end position="67"/>
    </location>
</feature>
<feature type="transmembrane region" description="Helical" evidence="11">
    <location>
        <begin position="161"/>
        <end position="181"/>
    </location>
</feature>
<dbReference type="Proteomes" id="UP000383932">
    <property type="component" value="Unassembled WGS sequence"/>
</dbReference>
<evidence type="ECO:0000256" key="6">
    <source>
        <dbReference type="ARBA" id="ARBA00023098"/>
    </source>
</evidence>
<feature type="transmembrane region" description="Helical" evidence="11">
    <location>
        <begin position="411"/>
        <end position="433"/>
    </location>
</feature>
<feature type="region of interest" description="Disordered" evidence="10">
    <location>
        <begin position="1"/>
        <end position="28"/>
    </location>
</feature>
<feature type="transmembrane region" description="Helical" evidence="11">
    <location>
        <begin position="439"/>
        <end position="460"/>
    </location>
</feature>
<evidence type="ECO:0000256" key="8">
    <source>
        <dbReference type="ARBA" id="ARBA00038963"/>
    </source>
</evidence>
<keyword evidence="7" id="KW-0275">Fatty acid biosynthesis</keyword>
<feature type="transmembrane region" description="Helical" evidence="11">
    <location>
        <begin position="193"/>
        <end position="212"/>
    </location>
</feature>
<dbReference type="CDD" id="cd08290">
    <property type="entry name" value="ETR"/>
    <property type="match status" value="1"/>
</dbReference>
<dbReference type="Pfam" id="PF08240">
    <property type="entry name" value="ADH_N"/>
    <property type="match status" value="1"/>
</dbReference>
<dbReference type="EC" id="1.3.1.104" evidence="8"/>
<dbReference type="InterPro" id="IPR011701">
    <property type="entry name" value="MFS"/>
</dbReference>
<keyword evidence="11" id="KW-1133">Transmembrane helix</keyword>
<keyword evidence="14" id="KW-1185">Reference proteome</keyword>
<dbReference type="Gene3D" id="3.40.50.720">
    <property type="entry name" value="NAD(P)-binding Rossmann-like Domain"/>
    <property type="match status" value="1"/>
</dbReference>
<evidence type="ECO:0000256" key="2">
    <source>
        <dbReference type="ARBA" id="ARBA00022516"/>
    </source>
</evidence>
<feature type="transmembrane region" description="Helical" evidence="11">
    <location>
        <begin position="224"/>
        <end position="243"/>
    </location>
</feature>
<feature type="compositionally biased region" description="Polar residues" evidence="10">
    <location>
        <begin position="1"/>
        <end position="10"/>
    </location>
</feature>
<dbReference type="Gene3D" id="3.90.180.10">
    <property type="entry name" value="Medium-chain alcohol dehydrogenases, catalytic domain"/>
    <property type="match status" value="1"/>
</dbReference>
<feature type="domain" description="Enoyl reductase (ER)" evidence="12">
    <location>
        <begin position="502"/>
        <end position="750"/>
    </location>
</feature>
<evidence type="ECO:0000256" key="9">
    <source>
        <dbReference type="ARBA" id="ARBA00048843"/>
    </source>
</evidence>
<dbReference type="InterPro" id="IPR051034">
    <property type="entry name" value="Mito_Enoyl-ACP_Reductase"/>
</dbReference>
<dbReference type="InterPro" id="IPR020843">
    <property type="entry name" value="ER"/>
</dbReference>
<dbReference type="GO" id="GO:0006633">
    <property type="term" value="P:fatty acid biosynthetic process"/>
    <property type="evidence" value="ECO:0007669"/>
    <property type="project" value="UniProtKB-KW"/>
</dbReference>
<dbReference type="SUPFAM" id="SSF50129">
    <property type="entry name" value="GroES-like"/>
    <property type="match status" value="1"/>
</dbReference>
<dbReference type="Gene3D" id="1.20.1250.20">
    <property type="entry name" value="MFS general substrate transporter like domains"/>
    <property type="match status" value="2"/>
</dbReference>
<dbReference type="GO" id="GO:0022857">
    <property type="term" value="F:transmembrane transporter activity"/>
    <property type="evidence" value="ECO:0007669"/>
    <property type="project" value="InterPro"/>
</dbReference>
<evidence type="ECO:0000256" key="10">
    <source>
        <dbReference type="SAM" id="MobiDB-lite"/>
    </source>
</evidence>
<dbReference type="InterPro" id="IPR036259">
    <property type="entry name" value="MFS_trans_sf"/>
</dbReference>
<dbReference type="SUPFAM" id="SSF103473">
    <property type="entry name" value="MFS general substrate transporter"/>
    <property type="match status" value="1"/>
</dbReference>
<comment type="subcellular location">
    <subcellularLocation>
        <location evidence="1">Membrane</location>
        <topology evidence="1">Multi-pass membrane protein</topology>
    </subcellularLocation>
</comment>
<proteinExistence type="predicted"/>
<dbReference type="GO" id="GO:0016020">
    <property type="term" value="C:membrane"/>
    <property type="evidence" value="ECO:0007669"/>
    <property type="project" value="UniProtKB-SubCell"/>
</dbReference>
<evidence type="ECO:0000259" key="12">
    <source>
        <dbReference type="SMART" id="SM00829"/>
    </source>
</evidence>
<keyword evidence="11" id="KW-0812">Transmembrane</keyword>
<dbReference type="SMART" id="SM00829">
    <property type="entry name" value="PKS_ER"/>
    <property type="match status" value="1"/>
</dbReference>
<comment type="caution">
    <text evidence="13">The sequence shown here is derived from an EMBL/GenBank/DDBJ whole genome shotgun (WGS) entry which is preliminary data.</text>
</comment>
<dbReference type="EMBL" id="SSOP01000138">
    <property type="protein sequence ID" value="KAB5590888.1"/>
    <property type="molecule type" value="Genomic_DNA"/>
</dbReference>